<dbReference type="PANTHER" id="PTHR43798:SF33">
    <property type="entry name" value="HYDROLASE, PUTATIVE (AFU_ORTHOLOGUE AFUA_2G14860)-RELATED"/>
    <property type="match status" value="1"/>
</dbReference>
<protein>
    <submittedName>
        <fullName evidence="2">Alpha/beta hydrolase</fullName>
    </submittedName>
</protein>
<dbReference type="InterPro" id="IPR029058">
    <property type="entry name" value="AB_hydrolase_fold"/>
</dbReference>
<evidence type="ECO:0000313" key="2">
    <source>
        <dbReference type="EMBL" id="AKA34380.1"/>
    </source>
</evidence>
<dbReference type="GO" id="GO:0016787">
    <property type="term" value="F:hydrolase activity"/>
    <property type="evidence" value="ECO:0007669"/>
    <property type="project" value="UniProtKB-KW"/>
</dbReference>
<dbReference type="InterPro" id="IPR000073">
    <property type="entry name" value="AB_hydrolase_1"/>
</dbReference>
<dbReference type="Proteomes" id="UP000032726">
    <property type="component" value="Chromosome"/>
</dbReference>
<organism evidence="2 3">
    <name type="scientific">Flagellimonas lutaonensis</name>
    <dbReference type="NCBI Taxonomy" id="516051"/>
    <lineage>
        <taxon>Bacteria</taxon>
        <taxon>Pseudomonadati</taxon>
        <taxon>Bacteroidota</taxon>
        <taxon>Flavobacteriia</taxon>
        <taxon>Flavobacteriales</taxon>
        <taxon>Flavobacteriaceae</taxon>
        <taxon>Flagellimonas</taxon>
    </lineage>
</organism>
<dbReference type="InterPro" id="IPR050266">
    <property type="entry name" value="AB_hydrolase_sf"/>
</dbReference>
<dbReference type="PANTHER" id="PTHR43798">
    <property type="entry name" value="MONOACYLGLYCEROL LIPASE"/>
    <property type="match status" value="1"/>
</dbReference>
<dbReference type="EMBL" id="CP011071">
    <property type="protein sequence ID" value="AKA34380.1"/>
    <property type="molecule type" value="Genomic_DNA"/>
</dbReference>
<dbReference type="HOGENOM" id="CLU_072027_0_0_10"/>
<name>A0A0D5YPZ8_9FLAO</name>
<reference evidence="2 3" key="1">
    <citation type="submission" date="2015-03" db="EMBL/GenBank/DDBJ databases">
        <title>Complete genome sequence of Muricauda lutaonensis CC-HSB-11T, isolated from a coastal hot spring.</title>
        <authorList>
            <person name="Kim K.M."/>
        </authorList>
    </citation>
    <scope>NUCLEOTIDE SEQUENCE [LARGE SCALE GENOMIC DNA]</scope>
    <source>
        <strain evidence="2 3">CC-HSB-11</strain>
    </source>
</reference>
<proteinExistence type="predicted"/>
<dbReference type="AlphaFoldDB" id="A0A0D5YPZ8"/>
<evidence type="ECO:0000313" key="3">
    <source>
        <dbReference type="Proteomes" id="UP000032726"/>
    </source>
</evidence>
<dbReference type="KEGG" id="mlt:VC82_717"/>
<dbReference type="STRING" id="516051.VC82_717"/>
<feature type="domain" description="AB hydrolase-1" evidence="1">
    <location>
        <begin position="78"/>
        <end position="181"/>
    </location>
</feature>
<evidence type="ECO:0000259" key="1">
    <source>
        <dbReference type="Pfam" id="PF00561"/>
    </source>
</evidence>
<keyword evidence="2" id="KW-0378">Hydrolase</keyword>
<gene>
    <name evidence="2" type="ORF">VC82_717</name>
</gene>
<sequence length="279" mass="32329">MKKLQTLIIPLLYGQWLNLIALFSKRKAAQTAFDIFTTVRKGRVKSIQKEYLEAAKFTVEEVLGQQIQSYRWPGKKETVLLLHGWESNTYRWRNLIKKLREHDFDILAFDAPGHGYSAGKKLHVPLYANTTRHFLNKYRPTHVVAHSVGGMTILYDHYRNPTSSVEKIVTIGSPCDFSEIMDHFQKILKFNNRVMKAMDEYLKEWFGLHIDEFSSARFVANNTKKGLLFHDKKDLQVPFSASEKVHRHWPGSQLVATEGLGHSMHQEEVNEKIVAFLES</sequence>
<dbReference type="Gene3D" id="3.40.50.1820">
    <property type="entry name" value="alpha/beta hydrolase"/>
    <property type="match status" value="1"/>
</dbReference>
<accession>A0A0D5YPZ8</accession>
<dbReference type="Pfam" id="PF00561">
    <property type="entry name" value="Abhydrolase_1"/>
    <property type="match status" value="1"/>
</dbReference>
<dbReference type="OrthoDB" id="9785847at2"/>
<keyword evidence="3" id="KW-1185">Reference proteome</keyword>
<dbReference type="SUPFAM" id="SSF53474">
    <property type="entry name" value="alpha/beta-Hydrolases"/>
    <property type="match status" value="1"/>
</dbReference>
<dbReference type="GO" id="GO:0016020">
    <property type="term" value="C:membrane"/>
    <property type="evidence" value="ECO:0007669"/>
    <property type="project" value="TreeGrafter"/>
</dbReference>
<dbReference type="RefSeq" id="WP_045801150.1">
    <property type="nucleotide sequence ID" value="NZ_CP011071.1"/>
</dbReference>